<reference evidence="1" key="1">
    <citation type="submission" date="2020-08" db="EMBL/GenBank/DDBJ databases">
        <title>Multicomponent nature underlies the extraordinary mechanical properties of spider dragline silk.</title>
        <authorList>
            <person name="Kono N."/>
            <person name="Nakamura H."/>
            <person name="Mori M."/>
            <person name="Yoshida Y."/>
            <person name="Ohtoshi R."/>
            <person name="Malay A.D."/>
            <person name="Moran D.A.P."/>
            <person name="Tomita M."/>
            <person name="Numata K."/>
            <person name="Arakawa K."/>
        </authorList>
    </citation>
    <scope>NUCLEOTIDE SEQUENCE</scope>
</reference>
<evidence type="ECO:0000313" key="1">
    <source>
        <dbReference type="EMBL" id="GFY13561.1"/>
    </source>
</evidence>
<name>A0A8X6SJW6_TRICX</name>
<dbReference type="AlphaFoldDB" id="A0A8X6SJW6"/>
<comment type="caution">
    <text evidence="1">The sequence shown here is derived from an EMBL/GenBank/DDBJ whole genome shotgun (WGS) entry which is preliminary data.</text>
</comment>
<keyword evidence="2" id="KW-1185">Reference proteome</keyword>
<proteinExistence type="predicted"/>
<organism evidence="1 2">
    <name type="scientific">Trichonephila clavipes</name>
    <name type="common">Golden silk orbweaver</name>
    <name type="synonym">Nephila clavipes</name>
    <dbReference type="NCBI Taxonomy" id="2585209"/>
    <lineage>
        <taxon>Eukaryota</taxon>
        <taxon>Metazoa</taxon>
        <taxon>Ecdysozoa</taxon>
        <taxon>Arthropoda</taxon>
        <taxon>Chelicerata</taxon>
        <taxon>Arachnida</taxon>
        <taxon>Araneae</taxon>
        <taxon>Araneomorphae</taxon>
        <taxon>Entelegynae</taxon>
        <taxon>Araneoidea</taxon>
        <taxon>Nephilidae</taxon>
        <taxon>Trichonephila</taxon>
    </lineage>
</organism>
<accession>A0A8X6SJW6</accession>
<protein>
    <submittedName>
        <fullName evidence="1">Transposable element Tcb1 transposase</fullName>
    </submittedName>
</protein>
<sequence>MLQNLRDYEGHIHDRRYAGERCFPECVIKRHSGLTTRVMVRVRFRIMDNPNCYELRIISIATGKFVKCYNPKPFPSLNEFLELSFGRIIHAHMSQRLLETSFQPNTCNFFLDLHIRRIRRLLSTCGIWLVGISLVVSLLQLQKTNVCCAHKQYGILFHE</sequence>
<dbReference type="EMBL" id="BMAU01021323">
    <property type="protein sequence ID" value="GFY13561.1"/>
    <property type="molecule type" value="Genomic_DNA"/>
</dbReference>
<evidence type="ECO:0000313" key="2">
    <source>
        <dbReference type="Proteomes" id="UP000887159"/>
    </source>
</evidence>
<dbReference type="Proteomes" id="UP000887159">
    <property type="component" value="Unassembled WGS sequence"/>
</dbReference>
<gene>
    <name evidence="1" type="primary">NCL1_45863</name>
    <name evidence="1" type="ORF">TNCV_4959311</name>
</gene>